<dbReference type="EnsemblMetazoa" id="tetur27g00580.1">
    <property type="protein sequence ID" value="tetur27g00580.1"/>
    <property type="gene ID" value="tetur27g00580"/>
</dbReference>
<evidence type="ECO:0000313" key="2">
    <source>
        <dbReference type="EnsemblMetazoa" id="tetur27g00580.1"/>
    </source>
</evidence>
<dbReference type="EMBL" id="CAEY01000713">
    <property type="status" value="NOT_ANNOTATED_CDS"/>
    <property type="molecule type" value="Genomic_DNA"/>
</dbReference>
<dbReference type="AlphaFoldDB" id="T1KYG4"/>
<reference evidence="2" key="2">
    <citation type="submission" date="2015-06" db="UniProtKB">
        <authorList>
            <consortium name="EnsemblMetazoa"/>
        </authorList>
    </citation>
    <scope>IDENTIFICATION</scope>
</reference>
<sequence length="35" mass="4140">MLLFLLLLLSVIIELKGKISTNLTEFYMDVKRKQQ</sequence>
<reference evidence="3" key="1">
    <citation type="submission" date="2011-08" db="EMBL/GenBank/DDBJ databases">
        <authorList>
            <person name="Rombauts S."/>
        </authorList>
    </citation>
    <scope>NUCLEOTIDE SEQUENCE</scope>
    <source>
        <strain evidence="3">London</strain>
    </source>
</reference>
<keyword evidence="3" id="KW-1185">Reference proteome</keyword>
<dbReference type="HOGENOM" id="CLU_3369080_0_0_1"/>
<organism evidence="2 3">
    <name type="scientific">Tetranychus urticae</name>
    <name type="common">Two-spotted spider mite</name>
    <dbReference type="NCBI Taxonomy" id="32264"/>
    <lineage>
        <taxon>Eukaryota</taxon>
        <taxon>Metazoa</taxon>
        <taxon>Ecdysozoa</taxon>
        <taxon>Arthropoda</taxon>
        <taxon>Chelicerata</taxon>
        <taxon>Arachnida</taxon>
        <taxon>Acari</taxon>
        <taxon>Acariformes</taxon>
        <taxon>Trombidiformes</taxon>
        <taxon>Prostigmata</taxon>
        <taxon>Eleutherengona</taxon>
        <taxon>Raphignathae</taxon>
        <taxon>Tetranychoidea</taxon>
        <taxon>Tetranychidae</taxon>
        <taxon>Tetranychus</taxon>
    </lineage>
</organism>
<name>T1KYG4_TETUR</name>
<feature type="signal peptide" evidence="1">
    <location>
        <begin position="1"/>
        <end position="17"/>
    </location>
</feature>
<dbReference type="Proteomes" id="UP000015104">
    <property type="component" value="Unassembled WGS sequence"/>
</dbReference>
<accession>T1KYG4</accession>
<protein>
    <submittedName>
        <fullName evidence="2">Uncharacterized protein</fullName>
    </submittedName>
</protein>
<evidence type="ECO:0000313" key="3">
    <source>
        <dbReference type="Proteomes" id="UP000015104"/>
    </source>
</evidence>
<keyword evidence="1" id="KW-0732">Signal</keyword>
<feature type="chain" id="PRO_5004581888" evidence="1">
    <location>
        <begin position="18"/>
        <end position="35"/>
    </location>
</feature>
<evidence type="ECO:0000256" key="1">
    <source>
        <dbReference type="SAM" id="SignalP"/>
    </source>
</evidence>
<proteinExistence type="predicted"/>